<proteinExistence type="predicted"/>
<evidence type="ECO:0000256" key="1">
    <source>
        <dbReference type="ARBA" id="ARBA00001933"/>
    </source>
</evidence>
<dbReference type="InterPro" id="IPR001608">
    <property type="entry name" value="Ala_racemase_N"/>
</dbReference>
<sequence>MSLTLYLDERSWLRHFAETEERFPEFLPVIKGNGYGFGNVRLTQTALRMDKHVICVGTIEEARTIEQSFSTVQTMVLTPVLTSLTEADHSEGRIYTVGSFTHLSHLVSALDSLQGEAPFSAEDGPRKLSIVIKCQSPMKRYGFSLTQLDELHKTLKQWSEASNIQLEIAGLSVHFPQVGMSDEQKKTWFTEWISATKDWDVIPKDFYISHVSSPLFQQLKTRHPEYRFCMRLGTDLWLADKSFLSTKSMVLDTKPVQKGERFGYKQGKARKNGTLVFLSGGTANGVGLEAPSIARSWRDWLKLTAFWGLSMANRHLSPYTFRGRRTWFAEPPHMQTSVLFFPNGENYPEVGDELPVTVRMTTAHFDRCVVQEAEEEMAETARALP</sequence>
<reference evidence="6" key="1">
    <citation type="submission" date="2016-10" db="EMBL/GenBank/DDBJ databases">
        <authorList>
            <person name="Varghese N."/>
            <person name="Submissions S."/>
        </authorList>
    </citation>
    <scope>NUCLEOTIDE SEQUENCE [LARGE SCALE GENOMIC DNA]</scope>
    <source>
        <strain evidence="6">DSM 45789</strain>
    </source>
</reference>
<dbReference type="GO" id="GO:0008784">
    <property type="term" value="F:alanine racemase activity"/>
    <property type="evidence" value="ECO:0007669"/>
    <property type="project" value="TreeGrafter"/>
</dbReference>
<evidence type="ECO:0000256" key="2">
    <source>
        <dbReference type="ARBA" id="ARBA00022898"/>
    </source>
</evidence>
<dbReference type="InterPro" id="IPR000821">
    <property type="entry name" value="Ala_racemase"/>
</dbReference>
<dbReference type="GO" id="GO:0030170">
    <property type="term" value="F:pyridoxal phosphate binding"/>
    <property type="evidence" value="ECO:0007669"/>
    <property type="project" value="TreeGrafter"/>
</dbReference>
<dbReference type="SUPFAM" id="SSF51419">
    <property type="entry name" value="PLP-binding barrel"/>
    <property type="match status" value="1"/>
</dbReference>
<comment type="cofactor">
    <cofactor evidence="1">
        <name>pyridoxal 5'-phosphate</name>
        <dbReference type="ChEBI" id="CHEBI:597326"/>
    </cofactor>
</comment>
<name>A0A1I6UC69_9BACL</name>
<dbReference type="EMBL" id="FPAA01000015">
    <property type="protein sequence ID" value="SFS99035.1"/>
    <property type="molecule type" value="Genomic_DNA"/>
</dbReference>
<dbReference type="PANTHER" id="PTHR30511">
    <property type="entry name" value="ALANINE RACEMASE"/>
    <property type="match status" value="1"/>
</dbReference>
<dbReference type="OrthoDB" id="2986620at2"/>
<evidence type="ECO:0000313" key="6">
    <source>
        <dbReference type="Proteomes" id="UP000198660"/>
    </source>
</evidence>
<dbReference type="Pfam" id="PF01168">
    <property type="entry name" value="Ala_racemase_N"/>
    <property type="match status" value="1"/>
</dbReference>
<protein>
    <submittedName>
        <fullName evidence="5">Alanine racemase, N-terminal domain</fullName>
    </submittedName>
</protein>
<keyword evidence="2" id="KW-0663">Pyridoxal phosphate</keyword>
<evidence type="ECO:0000256" key="3">
    <source>
        <dbReference type="ARBA" id="ARBA00023235"/>
    </source>
</evidence>
<organism evidence="5 6">
    <name type="scientific">Marininema halotolerans</name>
    <dbReference type="NCBI Taxonomy" id="1155944"/>
    <lineage>
        <taxon>Bacteria</taxon>
        <taxon>Bacillati</taxon>
        <taxon>Bacillota</taxon>
        <taxon>Bacilli</taxon>
        <taxon>Bacillales</taxon>
        <taxon>Thermoactinomycetaceae</taxon>
        <taxon>Marininema</taxon>
    </lineage>
</organism>
<evidence type="ECO:0000259" key="4">
    <source>
        <dbReference type="Pfam" id="PF01168"/>
    </source>
</evidence>
<evidence type="ECO:0000313" key="5">
    <source>
        <dbReference type="EMBL" id="SFS99035.1"/>
    </source>
</evidence>
<feature type="domain" description="Alanine racemase N-terminal" evidence="4">
    <location>
        <begin position="24"/>
        <end position="197"/>
    </location>
</feature>
<keyword evidence="3" id="KW-0413">Isomerase</keyword>
<dbReference type="PANTHER" id="PTHR30511:SF3">
    <property type="entry name" value="LYSINE RACEMASE"/>
    <property type="match status" value="1"/>
</dbReference>
<dbReference type="Gene3D" id="3.20.20.10">
    <property type="entry name" value="Alanine racemase"/>
    <property type="match status" value="1"/>
</dbReference>
<dbReference type="AlphaFoldDB" id="A0A1I6UC69"/>
<dbReference type="RefSeq" id="WP_091839213.1">
    <property type="nucleotide sequence ID" value="NZ_FPAA01000015.1"/>
</dbReference>
<keyword evidence="6" id="KW-1185">Reference proteome</keyword>
<dbReference type="InterPro" id="IPR029066">
    <property type="entry name" value="PLP-binding_barrel"/>
</dbReference>
<accession>A0A1I6UC69</accession>
<gene>
    <name evidence="5" type="ORF">SAMN05444972_11543</name>
</gene>
<dbReference type="Proteomes" id="UP000198660">
    <property type="component" value="Unassembled WGS sequence"/>
</dbReference>
<dbReference type="GO" id="GO:0005829">
    <property type="term" value="C:cytosol"/>
    <property type="evidence" value="ECO:0007669"/>
    <property type="project" value="TreeGrafter"/>
</dbReference>